<feature type="compositionally biased region" description="Polar residues" evidence="1">
    <location>
        <begin position="14"/>
        <end position="23"/>
    </location>
</feature>
<evidence type="ECO:0000313" key="2">
    <source>
        <dbReference type="EMBL" id="VAW23558.1"/>
    </source>
</evidence>
<accession>A0A3B0TZV3</accession>
<evidence type="ECO:0000256" key="1">
    <source>
        <dbReference type="SAM" id="MobiDB-lite"/>
    </source>
</evidence>
<feature type="compositionally biased region" description="Basic and acidic residues" evidence="1">
    <location>
        <begin position="1"/>
        <end position="10"/>
    </location>
</feature>
<organism evidence="2">
    <name type="scientific">hydrothermal vent metagenome</name>
    <dbReference type="NCBI Taxonomy" id="652676"/>
    <lineage>
        <taxon>unclassified sequences</taxon>
        <taxon>metagenomes</taxon>
        <taxon>ecological metagenomes</taxon>
    </lineage>
</organism>
<feature type="non-terminal residue" evidence="2">
    <location>
        <position position="1"/>
    </location>
</feature>
<feature type="region of interest" description="Disordered" evidence="1">
    <location>
        <begin position="1"/>
        <end position="23"/>
    </location>
</feature>
<gene>
    <name evidence="2" type="ORF">MNBD_ALPHA11-2419</name>
</gene>
<sequence length="75" mass="8150">HPLNSQRREALAQSDRQLSTGDAPFSSQEWLAIKSMCPILDAANEGQNDAATGGDEGSTNNPIENPRRKNTKIKT</sequence>
<name>A0A3B0TZV3_9ZZZZ</name>
<feature type="region of interest" description="Disordered" evidence="1">
    <location>
        <begin position="44"/>
        <end position="75"/>
    </location>
</feature>
<reference evidence="2" key="1">
    <citation type="submission" date="2018-06" db="EMBL/GenBank/DDBJ databases">
        <authorList>
            <person name="Zhirakovskaya E."/>
        </authorList>
    </citation>
    <scope>NUCLEOTIDE SEQUENCE</scope>
</reference>
<protein>
    <submittedName>
        <fullName evidence="2">Uncharacterized protein</fullName>
    </submittedName>
</protein>
<dbReference type="EMBL" id="UOEQ01000474">
    <property type="protein sequence ID" value="VAW23558.1"/>
    <property type="molecule type" value="Genomic_DNA"/>
</dbReference>
<proteinExistence type="predicted"/>
<dbReference type="AlphaFoldDB" id="A0A3B0TZV3"/>